<dbReference type="Pfam" id="PF13966">
    <property type="entry name" value="zf-RVT"/>
    <property type="match status" value="1"/>
</dbReference>
<dbReference type="PANTHER" id="PTHR33116:SF84">
    <property type="entry name" value="RNA-DIRECTED DNA POLYMERASE"/>
    <property type="match status" value="1"/>
</dbReference>
<evidence type="ECO:0000259" key="1">
    <source>
        <dbReference type="Pfam" id="PF13966"/>
    </source>
</evidence>
<evidence type="ECO:0000313" key="2">
    <source>
        <dbReference type="Proteomes" id="UP001652660"/>
    </source>
</evidence>
<accession>A0ABM4UY68</accession>
<protein>
    <recommendedName>
        <fullName evidence="1">Reverse transcriptase zinc-binding domain-containing protein</fullName>
    </recommendedName>
</protein>
<proteinExistence type="predicted"/>
<name>A0ABM4UY68_COFAR</name>
<dbReference type="PANTHER" id="PTHR33116">
    <property type="entry name" value="REVERSE TRANSCRIPTASE ZINC-BINDING DOMAIN-CONTAINING PROTEIN-RELATED-RELATED"/>
    <property type="match status" value="1"/>
</dbReference>
<gene>
    <name evidence="3" type="primary">LOC140009805</name>
</gene>
<evidence type="ECO:0000313" key="3">
    <source>
        <dbReference type="RefSeq" id="XP_071912230.1"/>
    </source>
</evidence>
<dbReference type="InterPro" id="IPR026960">
    <property type="entry name" value="RVT-Znf"/>
</dbReference>
<organism evidence="2 3">
    <name type="scientific">Coffea arabica</name>
    <name type="common">Arabian coffee</name>
    <dbReference type="NCBI Taxonomy" id="13443"/>
    <lineage>
        <taxon>Eukaryota</taxon>
        <taxon>Viridiplantae</taxon>
        <taxon>Streptophyta</taxon>
        <taxon>Embryophyta</taxon>
        <taxon>Tracheophyta</taxon>
        <taxon>Spermatophyta</taxon>
        <taxon>Magnoliopsida</taxon>
        <taxon>eudicotyledons</taxon>
        <taxon>Gunneridae</taxon>
        <taxon>Pentapetalae</taxon>
        <taxon>asterids</taxon>
        <taxon>lamiids</taxon>
        <taxon>Gentianales</taxon>
        <taxon>Rubiaceae</taxon>
        <taxon>Ixoroideae</taxon>
        <taxon>Gardenieae complex</taxon>
        <taxon>Bertiereae - Coffeeae clade</taxon>
        <taxon>Coffeeae</taxon>
        <taxon>Coffea</taxon>
    </lineage>
</organism>
<feature type="domain" description="Reverse transcriptase zinc-binding" evidence="1">
    <location>
        <begin position="197"/>
        <end position="282"/>
    </location>
</feature>
<keyword evidence="2" id="KW-1185">Reference proteome</keyword>
<dbReference type="RefSeq" id="XP_071912230.1">
    <property type="nucleotide sequence ID" value="XM_072056129.1"/>
</dbReference>
<sequence length="328" mass="38167">MPPKGVIAELGWVFARFFWGESEFGFKRHWSAWKILCRPVEEGGVGFCSLQAIIEAFSRKLWWLFRYGLSLWAQFMRARYVGELHPNQVSISPKFSPTGKRMFRIRFSMEMWLKWDLSREDVAFWWDNWSGLDPLAWRFPDLASNARVYDFLREGQWDHLTLAAFPSEVTESAADSFFCFGKVPDGLVWTLQLLGEFSTKLAYQVVRSSGIRLWTFVSIWHSLIQQKFSFLMWRLLHEQLPVDNVLAKFQGHGPSRCQCCSLPQLETLQHVFATGVLANEVWGFFGQSLGVATPSVACVRSRCYKWWLLSVKGRAFRWLSRVLPLLIV</sequence>
<reference evidence="3" key="1">
    <citation type="submission" date="2025-08" db="UniProtKB">
        <authorList>
            <consortium name="RefSeq"/>
        </authorList>
    </citation>
    <scope>IDENTIFICATION</scope>
    <source>
        <tissue evidence="3">Leaves</tissue>
    </source>
</reference>
<dbReference type="Proteomes" id="UP001652660">
    <property type="component" value="Chromosome 6e"/>
</dbReference>
<dbReference type="GeneID" id="140009805"/>